<feature type="region of interest" description="Disordered" evidence="7">
    <location>
        <begin position="281"/>
        <end position="353"/>
    </location>
</feature>
<evidence type="ECO:0000256" key="7">
    <source>
        <dbReference type="SAM" id="MobiDB-lite"/>
    </source>
</evidence>
<feature type="compositionally biased region" description="Basic residues" evidence="7">
    <location>
        <begin position="13"/>
        <end position="27"/>
    </location>
</feature>
<feature type="region of interest" description="Disordered" evidence="7">
    <location>
        <begin position="1"/>
        <end position="35"/>
    </location>
</feature>
<dbReference type="InterPro" id="IPR027417">
    <property type="entry name" value="P-loop_NTPase"/>
</dbReference>
<dbReference type="GO" id="GO:0005829">
    <property type="term" value="C:cytosol"/>
    <property type="evidence" value="ECO:0007669"/>
    <property type="project" value="TreeGrafter"/>
</dbReference>
<feature type="compositionally biased region" description="Basic and acidic residues" evidence="7">
    <location>
        <begin position="324"/>
        <end position="333"/>
    </location>
</feature>
<proteinExistence type="predicted"/>
<comment type="function">
    <text evidence="1">May be involved in the mitochondrial lipid metabolism.</text>
</comment>
<dbReference type="InterPro" id="IPR006073">
    <property type="entry name" value="GTP-bd"/>
</dbReference>
<dbReference type="CDD" id="cd01857">
    <property type="entry name" value="HSR1_MMR1"/>
    <property type="match status" value="1"/>
</dbReference>
<feature type="region of interest" description="Disordered" evidence="7">
    <location>
        <begin position="655"/>
        <end position="686"/>
    </location>
</feature>
<feature type="compositionally biased region" description="Basic residues" evidence="7">
    <location>
        <begin position="668"/>
        <end position="686"/>
    </location>
</feature>
<organism evidence="8 9">
    <name type="scientific">Dekkera bruxellensis</name>
    <name type="common">Brettanomyces custersii</name>
    <dbReference type="NCBI Taxonomy" id="5007"/>
    <lineage>
        <taxon>Eukaryota</taxon>
        <taxon>Fungi</taxon>
        <taxon>Dikarya</taxon>
        <taxon>Ascomycota</taxon>
        <taxon>Saccharomycotina</taxon>
        <taxon>Pichiomycetes</taxon>
        <taxon>Pichiales</taxon>
        <taxon>Pichiaceae</taxon>
        <taxon>Brettanomyces</taxon>
    </lineage>
</organism>
<dbReference type="GO" id="GO:0000054">
    <property type="term" value="P:ribosomal subunit export from nucleus"/>
    <property type="evidence" value="ECO:0007669"/>
    <property type="project" value="TreeGrafter"/>
</dbReference>
<comment type="subcellular location">
    <subcellularLocation>
        <location evidence="2">Cytoplasm</location>
    </subcellularLocation>
</comment>
<dbReference type="GO" id="GO:0003924">
    <property type="term" value="F:GTPase activity"/>
    <property type="evidence" value="ECO:0007669"/>
    <property type="project" value="InterPro"/>
</dbReference>
<evidence type="ECO:0000256" key="6">
    <source>
        <dbReference type="ARBA" id="ARBA00023134"/>
    </source>
</evidence>
<feature type="compositionally biased region" description="Basic and acidic residues" evidence="7">
    <location>
        <begin position="1"/>
        <end position="12"/>
    </location>
</feature>
<protein>
    <submittedName>
        <fullName evidence="8">DEBR0S6_03136g1_1</fullName>
    </submittedName>
</protein>
<evidence type="ECO:0000256" key="1">
    <source>
        <dbReference type="ARBA" id="ARBA00003269"/>
    </source>
</evidence>
<evidence type="ECO:0000256" key="5">
    <source>
        <dbReference type="ARBA" id="ARBA00022801"/>
    </source>
</evidence>
<dbReference type="Pfam" id="PF01926">
    <property type="entry name" value="MMR_HSR1"/>
    <property type="match status" value="1"/>
</dbReference>
<feature type="compositionally biased region" description="Acidic residues" evidence="7">
    <location>
        <begin position="334"/>
        <end position="353"/>
    </location>
</feature>
<keyword evidence="3" id="KW-0963">Cytoplasm</keyword>
<dbReference type="PANTHER" id="PTHR45709:SF2">
    <property type="entry name" value="LARGE SUBUNIT GTPASE 1 HOMOLOG"/>
    <property type="match status" value="1"/>
</dbReference>
<gene>
    <name evidence="8" type="primary">LSG1</name>
    <name evidence="8" type="ORF">DEBR0S6_03136G</name>
</gene>
<dbReference type="InterPro" id="IPR030378">
    <property type="entry name" value="G_CP_dom"/>
</dbReference>
<evidence type="ECO:0000256" key="2">
    <source>
        <dbReference type="ARBA" id="ARBA00004496"/>
    </source>
</evidence>
<dbReference type="PANTHER" id="PTHR45709">
    <property type="entry name" value="LARGE SUBUNIT GTPASE 1 HOMOLOG-RELATED"/>
    <property type="match status" value="1"/>
</dbReference>
<dbReference type="Gene3D" id="3.40.50.300">
    <property type="entry name" value="P-loop containing nucleotide triphosphate hydrolases"/>
    <property type="match status" value="1"/>
</dbReference>
<dbReference type="Gene3D" id="1.10.1580.10">
    <property type="match status" value="1"/>
</dbReference>
<evidence type="ECO:0000256" key="4">
    <source>
        <dbReference type="ARBA" id="ARBA00022741"/>
    </source>
</evidence>
<evidence type="ECO:0000313" key="9">
    <source>
        <dbReference type="Proteomes" id="UP000478008"/>
    </source>
</evidence>
<name>A0A7D9D018_DEKBR</name>
<dbReference type="InterPro" id="IPR043358">
    <property type="entry name" value="GNL1-like"/>
</dbReference>
<evidence type="ECO:0000313" key="8">
    <source>
        <dbReference type="EMBL" id="VUG19914.1"/>
    </source>
</evidence>
<sequence length="686" mass="77871">MAKKKNPAENRKWKVPRGPKNTPHKNKNLIGLGRTIRHAKLKKNEGYYLPSGELRFTTEQHVPDSEGLRSVTQENALDEFLSTAELQDKEFAEGKTSGIKVVKVNNQVVQNSDYNPYLLTSKQEIEKFKIQAAHRDELTIPRRPKWDKSMTKFELDKRERDAFLEWRRHLAALQQDNDLLLTPFERNLNLWKQLWRVVERSDLVVQIVDARNPLLFRSYDLVKYVKEQGSGAKKNLLLVNKADLLTLSQRKAWARYFSEHGIAYTFFSAAKANEIIEKQREEEDMQRLTEEVSGKKSKQTEENELDELDELDNLGDELDDEEKAELAKIKEELAELDGSDESEEENEVESAEEVELTTNILTVEELEALFLKKAPGPFVDPTTGKPRRAQIGLVGYPNVGKSSTINALVGSKKVSVSSTPGKTKHYQTIILSDKVLLCDCPGLVFPNFAYTNAELVCNGVLPIDQLRESTGPAELVSRRIPKYFLEALYGIKIDTLSPDAGGNGIPTARELLNSYARARGYMTSGYGSADINRAARYILKDYVSGKLLYVDPPPHEDGSRRPEAECKAFNKELYSLKNLPEHRQQQVLSAIQEKGIPTDKFDLAKDFENLHITESGPLTDSRIPAKSRKEMLAQKEAALDLDKEFFQMSNVRGIRSDPFHAKKQSAGGKKHNKKNKKSMKKERLRV</sequence>
<keyword evidence="6" id="KW-0342">GTP-binding</keyword>
<dbReference type="Proteomes" id="UP000478008">
    <property type="component" value="Unassembled WGS sequence"/>
</dbReference>
<dbReference type="GO" id="GO:0005525">
    <property type="term" value="F:GTP binding"/>
    <property type="evidence" value="ECO:0007669"/>
    <property type="project" value="UniProtKB-KW"/>
</dbReference>
<feature type="compositionally biased region" description="Basic and acidic residues" evidence="7">
    <location>
        <begin position="281"/>
        <end position="301"/>
    </location>
</feature>
<dbReference type="SUPFAM" id="SSF52540">
    <property type="entry name" value="P-loop containing nucleoside triphosphate hydrolases"/>
    <property type="match status" value="1"/>
</dbReference>
<dbReference type="EMBL" id="CABFWN010000006">
    <property type="protein sequence ID" value="VUG19914.1"/>
    <property type="molecule type" value="Genomic_DNA"/>
</dbReference>
<dbReference type="InterPro" id="IPR023179">
    <property type="entry name" value="GTP-bd_ortho_bundle_sf"/>
</dbReference>
<evidence type="ECO:0000256" key="3">
    <source>
        <dbReference type="ARBA" id="ARBA00022490"/>
    </source>
</evidence>
<keyword evidence="4" id="KW-0547">Nucleotide-binding</keyword>
<feature type="compositionally biased region" description="Acidic residues" evidence="7">
    <location>
        <begin position="302"/>
        <end position="323"/>
    </location>
</feature>
<accession>A0A7D9D018</accession>
<dbReference type="AlphaFoldDB" id="A0A7D9D018"/>
<reference evidence="8 9" key="1">
    <citation type="submission" date="2019-07" db="EMBL/GenBank/DDBJ databases">
        <authorList>
            <person name="Friedrich A."/>
            <person name="Schacherer J."/>
        </authorList>
    </citation>
    <scope>NUCLEOTIDE SEQUENCE [LARGE SCALE GENOMIC DNA]</scope>
</reference>
<keyword evidence="5" id="KW-0378">Hydrolase</keyword>
<keyword evidence="9" id="KW-1185">Reference proteome</keyword>
<dbReference type="PROSITE" id="PS51721">
    <property type="entry name" value="G_CP"/>
    <property type="match status" value="1"/>
</dbReference>